<feature type="region of interest" description="Disordered" evidence="1">
    <location>
        <begin position="93"/>
        <end position="129"/>
    </location>
</feature>
<dbReference type="InterPro" id="IPR049483">
    <property type="entry name" value="FAF1_2-like_UAS"/>
</dbReference>
<feature type="domain" description="UBX" evidence="2">
    <location>
        <begin position="489"/>
        <end position="567"/>
    </location>
</feature>
<dbReference type="Gene3D" id="1.10.8.10">
    <property type="entry name" value="DNA helicase RuvA subunit, C-terminal domain"/>
    <property type="match status" value="1"/>
</dbReference>
<dbReference type="PROSITE" id="PS50033">
    <property type="entry name" value="UBX"/>
    <property type="match status" value="1"/>
</dbReference>
<evidence type="ECO:0000256" key="1">
    <source>
        <dbReference type="SAM" id="MobiDB-lite"/>
    </source>
</evidence>
<dbReference type="CDD" id="cd01767">
    <property type="entry name" value="UBX"/>
    <property type="match status" value="1"/>
</dbReference>
<dbReference type="SUPFAM" id="SSF54236">
    <property type="entry name" value="Ubiquitin-like"/>
    <property type="match status" value="1"/>
</dbReference>
<dbReference type="Pfam" id="PF21021">
    <property type="entry name" value="FAF1"/>
    <property type="match status" value="1"/>
</dbReference>
<feature type="region of interest" description="Disordered" evidence="1">
    <location>
        <begin position="421"/>
        <end position="491"/>
    </location>
</feature>
<dbReference type="PANTHER" id="PTHR23322">
    <property type="entry name" value="FAS-ASSOCIATED PROTEIN"/>
    <property type="match status" value="1"/>
</dbReference>
<dbReference type="Gene3D" id="3.10.20.90">
    <property type="entry name" value="Phosphatidylinositol 3-kinase Catalytic Subunit, Chain A, domain 1"/>
    <property type="match status" value="1"/>
</dbReference>
<evidence type="ECO:0000259" key="2">
    <source>
        <dbReference type="PROSITE" id="PS50033"/>
    </source>
</evidence>
<dbReference type="InterPro" id="IPR029071">
    <property type="entry name" value="Ubiquitin-like_domsf"/>
</dbReference>
<dbReference type="SUPFAM" id="SSF52833">
    <property type="entry name" value="Thioredoxin-like"/>
    <property type="match status" value="1"/>
</dbReference>
<feature type="compositionally biased region" description="Polar residues" evidence="1">
    <location>
        <begin position="49"/>
        <end position="61"/>
    </location>
</feature>
<dbReference type="CDD" id="cd14353">
    <property type="entry name" value="UBA_FAF"/>
    <property type="match status" value="1"/>
</dbReference>
<dbReference type="AlphaFoldDB" id="A0A0C9QM23"/>
<dbReference type="InterPro" id="IPR001012">
    <property type="entry name" value="UBX_dom"/>
</dbReference>
<dbReference type="PANTHER" id="PTHR23322:SF71">
    <property type="entry name" value="UBIQUITIN-ASSOCIATED (UBA) PROTEIN-RELATED"/>
    <property type="match status" value="1"/>
</dbReference>
<feature type="region of interest" description="Disordered" evidence="1">
    <location>
        <begin position="142"/>
        <end position="179"/>
    </location>
</feature>
<dbReference type="InterPro" id="IPR006577">
    <property type="entry name" value="UAS"/>
</dbReference>
<dbReference type="SMART" id="SM00594">
    <property type="entry name" value="UAS"/>
    <property type="match status" value="1"/>
</dbReference>
<protein>
    <submittedName>
        <fullName evidence="3">TSA: Wollemia nobilis Ref_Wollemi_Transcript_25280_2167 transcribed RNA sequence</fullName>
    </submittedName>
</protein>
<dbReference type="GO" id="GO:0043130">
    <property type="term" value="F:ubiquitin binding"/>
    <property type="evidence" value="ECO:0007669"/>
    <property type="project" value="TreeGrafter"/>
</dbReference>
<dbReference type="InterPro" id="IPR036249">
    <property type="entry name" value="Thioredoxin-like_sf"/>
</dbReference>
<feature type="compositionally biased region" description="Polar residues" evidence="1">
    <location>
        <begin position="155"/>
        <end position="171"/>
    </location>
</feature>
<name>A0A0C9QM23_9CONI</name>
<dbReference type="Pfam" id="PF00789">
    <property type="entry name" value="UBX"/>
    <property type="match status" value="1"/>
</dbReference>
<feature type="compositionally biased region" description="Basic and acidic residues" evidence="1">
    <location>
        <begin position="439"/>
        <end position="465"/>
    </location>
</feature>
<dbReference type="SMART" id="SM00166">
    <property type="entry name" value="UBX"/>
    <property type="match status" value="1"/>
</dbReference>
<accession>A0A0C9QM23</accession>
<dbReference type="Gene3D" id="3.40.30.10">
    <property type="entry name" value="Glutaredoxin"/>
    <property type="match status" value="1"/>
</dbReference>
<reference evidence="3" key="1">
    <citation type="submission" date="2015-02" db="EMBL/GenBank/DDBJ databases">
        <title>A transcriptome of Wollemia nobilis - a relic of Gondwana.</title>
        <authorList>
            <person name="Chia J.Y."/>
            <person name="Leong Y.S."/>
            <person name="Abdul Karim S."/>
            <person name="Wan Azmi N."/>
            <person name="Hercus R."/>
            <person name="Croft L."/>
        </authorList>
    </citation>
    <scope>NUCLEOTIDE SEQUENCE</scope>
    <source>
        <strain evidence="3">MaeBrown</strain>
        <tissue evidence="3">Leaf</tissue>
    </source>
</reference>
<proteinExistence type="predicted"/>
<organism evidence="3">
    <name type="scientific">Wollemia nobilis</name>
    <dbReference type="NCBI Taxonomy" id="56998"/>
    <lineage>
        <taxon>Eukaryota</taxon>
        <taxon>Viridiplantae</taxon>
        <taxon>Streptophyta</taxon>
        <taxon>Embryophyta</taxon>
        <taxon>Tracheophyta</taxon>
        <taxon>Spermatophyta</taxon>
        <taxon>Pinopsida</taxon>
        <taxon>Pinidae</taxon>
        <taxon>Conifers II</taxon>
        <taxon>Araucariales</taxon>
        <taxon>Araucariaceae</taxon>
        <taxon>Wollemia</taxon>
    </lineage>
</organism>
<dbReference type="EMBL" id="GCHU01025091">
    <property type="protein sequence ID" value="JAG85670.1"/>
    <property type="molecule type" value="Transcribed_RNA"/>
</dbReference>
<evidence type="ECO:0000313" key="3">
    <source>
        <dbReference type="EMBL" id="JAG85670.1"/>
    </source>
</evidence>
<dbReference type="InterPro" id="IPR050730">
    <property type="entry name" value="UBX_domain-protein"/>
</dbReference>
<sequence length="575" mass="64131">MESKESKITRFQDVIGVEDPLICSDILDFHGWDLDAAVDSMMDGVVKQTPRSPICSSSSDCVPTIEPAPSSEWPPKNQGVELDFIGSFFERKRRDSSSSVGQIHPQERMGDHGFKEPSSGNGQFSHGYGGFRDPYAGNGEFIRGHGGFRDPYHGQLNSHGDGTQWRDQQQVGSTSRSGSRCSGVMSKIVSLPSSIVGGVSRAVGYGMTMAGEVLSHMGVGRRRVEPERIHQQSAYPGPFSNLSNPMVPLQSEPMDFMINFEQQYGRHHPSFLGMNFMDALKMAKEEYKFLFVYLHDPNHPHTDIFCKKTLCSDLVVQYLDANFVCWGASVNSNEGFHMRNALQATTFPFCALVTSASHESLAVMQQVEGLVPPEALVEILQGVVEEQGSALMNARLEEEEGILSNRRLREEQDAAYQAALRADQERQHHTQLQSGQVSKESEGKQRTKPTEKDFPSQFRRRENAPAEKQFSTQSSRKENASADGVEPENGPNVTQILIRFPNGDRKERRFLCTDRVRSVYKYVDSVGLVAAGTYKLITTFPKREYGSDKMNLTLKEAGLHPQASLFLDVSSKQRE</sequence>
<dbReference type="CDD" id="cd02958">
    <property type="entry name" value="UAS"/>
    <property type="match status" value="1"/>
</dbReference>
<dbReference type="GO" id="GO:0036503">
    <property type="term" value="P:ERAD pathway"/>
    <property type="evidence" value="ECO:0007669"/>
    <property type="project" value="TreeGrafter"/>
</dbReference>
<feature type="region of interest" description="Disordered" evidence="1">
    <location>
        <begin position="49"/>
        <end position="77"/>
    </location>
</feature>
<dbReference type="GO" id="GO:0005783">
    <property type="term" value="C:endoplasmic reticulum"/>
    <property type="evidence" value="ECO:0007669"/>
    <property type="project" value="TreeGrafter"/>
</dbReference>
<feature type="compositionally biased region" description="Basic and acidic residues" evidence="1">
    <location>
        <begin position="105"/>
        <end position="115"/>
    </location>
</feature>